<evidence type="ECO:0000313" key="4">
    <source>
        <dbReference type="Proteomes" id="UP000246004"/>
    </source>
</evidence>
<sequence>MDSKIKVDDIILIRGESSKIEFEVVDENDQPVDGKVAVKFNKKTIFSERITDGKFSEEIDFDEFRNPEYPVDIIFGGNSNCDPSNCEVTLYIKDPNYIEVPIYDLQNSSYRLNKWIDINHKIPAKIMINKEKINIGYLLSILANAVINFDNNDFSDVKAFETATPKVSSENMVDDITLSRDEYVEIAHEVASFCNKQSEAPNCIIYEDSKIGFMNLLYSFAKIISNSSSESGLISSYTIRPWKNIIKQQ</sequence>
<dbReference type="EMBL" id="LMVN01000009">
    <property type="protein sequence ID" value="PAV07730.1"/>
    <property type="molecule type" value="Genomic_DNA"/>
</dbReference>
<dbReference type="AlphaFoldDB" id="A0A2A2HEI5"/>
<evidence type="ECO:0000313" key="1">
    <source>
        <dbReference type="EMBL" id="PAV07730.1"/>
    </source>
</evidence>
<evidence type="ECO:0000313" key="3">
    <source>
        <dbReference type="Proteomes" id="UP000217528"/>
    </source>
</evidence>
<dbReference type="OrthoDB" id="82520at2157"/>
<reference evidence="1 3" key="2">
    <citation type="journal article" date="2017" name="BMC Genomics">
        <title>Genomic analysis of methanogenic archaea reveals a shift towards energy conservation.</title>
        <authorList>
            <person name="Gilmore S.P."/>
            <person name="Henske J.K."/>
            <person name="Sexton J.A."/>
            <person name="Solomon K.V."/>
            <person name="Seppala S."/>
            <person name="Yoo J.I."/>
            <person name="Huyett L.M."/>
            <person name="Pressman A."/>
            <person name="Cogan J.Z."/>
            <person name="Kivenson V."/>
            <person name="Peng X."/>
            <person name="Tan Y."/>
            <person name="Valentine D.L."/>
            <person name="O'Malley M.A."/>
        </authorList>
    </citation>
    <scope>NUCLEOTIDE SEQUENCE [LARGE SCALE GENOMIC DNA]</scope>
    <source>
        <strain evidence="1 3">1R-7</strain>
    </source>
</reference>
<dbReference type="RefSeq" id="WP_095608358.1">
    <property type="nucleotide sequence ID" value="NZ_CAUHCB010000001.1"/>
</dbReference>
<dbReference type="Proteomes" id="UP000217528">
    <property type="component" value="Unassembled WGS sequence"/>
</dbReference>
<comment type="caution">
    <text evidence="1">The sequence shown here is derived from an EMBL/GenBank/DDBJ whole genome shotgun (WGS) entry which is preliminary data.</text>
</comment>
<dbReference type="EMBL" id="LWMS01000017">
    <property type="protein sequence ID" value="PWL08446.1"/>
    <property type="molecule type" value="Genomic_DNA"/>
</dbReference>
<keyword evidence="3" id="KW-1185">Reference proteome</keyword>
<protein>
    <submittedName>
        <fullName evidence="1">Uncharacterized protein</fullName>
    </submittedName>
</protein>
<proteinExistence type="predicted"/>
<reference evidence="2 4" key="1">
    <citation type="submission" date="2016-04" db="EMBL/GenBank/DDBJ databases">
        <title>Genome sequence of Methanosphaera cuniculi DSM 4103.</title>
        <authorList>
            <person name="Poehlein A."/>
            <person name="Seedorf H."/>
            <person name="Daniel R."/>
        </authorList>
    </citation>
    <scope>NUCLEOTIDE SEQUENCE [LARGE SCALE GENOMIC DNA]</scope>
    <source>
        <strain evidence="2 4">DSM 4103</strain>
    </source>
</reference>
<accession>A0A2A2HEI5</accession>
<dbReference type="Proteomes" id="UP000246004">
    <property type="component" value="Unassembled WGS sequence"/>
</dbReference>
<organism evidence="1 3">
    <name type="scientific">Methanosphaera cuniculi</name>
    <dbReference type="NCBI Taxonomy" id="1077256"/>
    <lineage>
        <taxon>Archaea</taxon>
        <taxon>Methanobacteriati</taxon>
        <taxon>Methanobacteriota</taxon>
        <taxon>Methanomada group</taxon>
        <taxon>Methanobacteria</taxon>
        <taxon>Methanobacteriales</taxon>
        <taxon>Methanobacteriaceae</taxon>
        <taxon>Methanosphaera</taxon>
    </lineage>
</organism>
<gene>
    <name evidence="1" type="ORF">ASJ82_00945</name>
    <name evidence="2" type="ORF">MSCUN_06400</name>
</gene>
<name>A0A2A2HEI5_9EURY</name>
<evidence type="ECO:0000313" key="2">
    <source>
        <dbReference type="EMBL" id="PWL08446.1"/>
    </source>
</evidence>